<dbReference type="AlphaFoldDB" id="A0A3N4K6F4"/>
<protein>
    <recommendedName>
        <fullName evidence="5">Rho GDP-dissociation inhibitor</fullName>
    </recommendedName>
</protein>
<dbReference type="PANTHER" id="PTHR10980">
    <property type="entry name" value="RHO GDP-DISSOCIATION INHIBITOR"/>
    <property type="match status" value="1"/>
</dbReference>
<accession>A0A3N4K6F4</accession>
<dbReference type="SUPFAM" id="SSF81296">
    <property type="entry name" value="E set domains"/>
    <property type="match status" value="1"/>
</dbReference>
<dbReference type="OrthoDB" id="1683373at2759"/>
<keyword evidence="3" id="KW-0963">Cytoplasm</keyword>
<evidence type="ECO:0000256" key="3">
    <source>
        <dbReference type="ARBA" id="ARBA00022490"/>
    </source>
</evidence>
<organism evidence="6 7">
    <name type="scientific">Choiromyces venosus 120613-1</name>
    <dbReference type="NCBI Taxonomy" id="1336337"/>
    <lineage>
        <taxon>Eukaryota</taxon>
        <taxon>Fungi</taxon>
        <taxon>Dikarya</taxon>
        <taxon>Ascomycota</taxon>
        <taxon>Pezizomycotina</taxon>
        <taxon>Pezizomycetes</taxon>
        <taxon>Pezizales</taxon>
        <taxon>Tuberaceae</taxon>
        <taxon>Choiromyces</taxon>
    </lineage>
</organism>
<dbReference type="EMBL" id="ML120351">
    <property type="protein sequence ID" value="RPB05983.1"/>
    <property type="molecule type" value="Genomic_DNA"/>
</dbReference>
<dbReference type="Pfam" id="PF02115">
    <property type="entry name" value="Rho_GDI"/>
    <property type="match status" value="1"/>
</dbReference>
<gene>
    <name evidence="6" type="ORF">L873DRAFT_1796868</name>
</gene>
<dbReference type="PRINTS" id="PR00492">
    <property type="entry name" value="RHOGDI"/>
</dbReference>
<comment type="function">
    <text evidence="4">Regulates the GDP/GTP exchange reaction of the Rho proteins by inhibiting the dissociation of GDP from them, and the subsequent binding of GTP to them.</text>
</comment>
<evidence type="ECO:0000256" key="5">
    <source>
        <dbReference type="ARBA" id="ARBA00071407"/>
    </source>
</evidence>
<dbReference type="PANTHER" id="PTHR10980:SF3">
    <property type="entry name" value="LD16419P"/>
    <property type="match status" value="1"/>
</dbReference>
<comment type="subcellular location">
    <subcellularLocation>
        <location evidence="1">Cytoplasm</location>
    </subcellularLocation>
</comment>
<dbReference type="GO" id="GO:0007266">
    <property type="term" value="P:Rho protein signal transduction"/>
    <property type="evidence" value="ECO:0007669"/>
    <property type="project" value="InterPro"/>
</dbReference>
<dbReference type="FunFam" id="2.70.50.30:FF:000001">
    <property type="entry name" value="Rho GDP-dissociation inhibitor 1"/>
    <property type="match status" value="1"/>
</dbReference>
<dbReference type="STRING" id="1336337.A0A3N4K6F4"/>
<dbReference type="GO" id="GO:0005094">
    <property type="term" value="F:Rho GDP-dissociation inhibitor activity"/>
    <property type="evidence" value="ECO:0007669"/>
    <property type="project" value="InterPro"/>
</dbReference>
<dbReference type="InterPro" id="IPR000406">
    <property type="entry name" value="Rho_GDI"/>
</dbReference>
<dbReference type="GO" id="GO:0005829">
    <property type="term" value="C:cytosol"/>
    <property type="evidence" value="ECO:0007669"/>
    <property type="project" value="TreeGrafter"/>
</dbReference>
<evidence type="ECO:0000256" key="4">
    <source>
        <dbReference type="ARBA" id="ARBA00054143"/>
    </source>
</evidence>
<proteinExistence type="inferred from homology"/>
<evidence type="ECO:0000313" key="6">
    <source>
        <dbReference type="EMBL" id="RPB05983.1"/>
    </source>
</evidence>
<dbReference type="Proteomes" id="UP000276215">
    <property type="component" value="Unassembled WGS sequence"/>
</dbReference>
<dbReference type="GO" id="GO:0016020">
    <property type="term" value="C:membrane"/>
    <property type="evidence" value="ECO:0007669"/>
    <property type="project" value="TreeGrafter"/>
</dbReference>
<sequence length="202" mass="23071">MASHADDELKPTMTEGYKVGEKKSVDEYAKLDAEDESLNRWKQSLGIGAGSTGGSLGEPGDMRKAVILQLCLLINGRDDVVIDLTTPEAVAHLEEKPFIIKEGAEYRMRVRFRIQHEVISGLRYLQLVKRRRIRVDKSDEMMGSYGPNTVDNPFYEKTFAEEEAPSGMLYRGTYDALSKFMDDDHNVHLEFNWSFEIKKSWD</sequence>
<dbReference type="InterPro" id="IPR014756">
    <property type="entry name" value="Ig_E-set"/>
</dbReference>
<name>A0A3N4K6F4_9PEZI</name>
<dbReference type="Gene3D" id="2.70.50.30">
    <property type="entry name" value="Coagulation Factor XIII, subunit A, domain 1"/>
    <property type="match status" value="1"/>
</dbReference>
<dbReference type="InterPro" id="IPR024792">
    <property type="entry name" value="RhoGDI_dom_sf"/>
</dbReference>
<keyword evidence="7" id="KW-1185">Reference proteome</keyword>
<evidence type="ECO:0000256" key="2">
    <source>
        <dbReference type="ARBA" id="ARBA00009758"/>
    </source>
</evidence>
<evidence type="ECO:0000313" key="7">
    <source>
        <dbReference type="Proteomes" id="UP000276215"/>
    </source>
</evidence>
<comment type="similarity">
    <text evidence="2">Belongs to the Rho GDI family.</text>
</comment>
<evidence type="ECO:0000256" key="1">
    <source>
        <dbReference type="ARBA" id="ARBA00004496"/>
    </source>
</evidence>
<reference evidence="6 7" key="1">
    <citation type="journal article" date="2018" name="Nat. Ecol. Evol.">
        <title>Pezizomycetes genomes reveal the molecular basis of ectomycorrhizal truffle lifestyle.</title>
        <authorList>
            <person name="Murat C."/>
            <person name="Payen T."/>
            <person name="Noel B."/>
            <person name="Kuo A."/>
            <person name="Morin E."/>
            <person name="Chen J."/>
            <person name="Kohler A."/>
            <person name="Krizsan K."/>
            <person name="Balestrini R."/>
            <person name="Da Silva C."/>
            <person name="Montanini B."/>
            <person name="Hainaut M."/>
            <person name="Levati E."/>
            <person name="Barry K.W."/>
            <person name="Belfiori B."/>
            <person name="Cichocki N."/>
            <person name="Clum A."/>
            <person name="Dockter R.B."/>
            <person name="Fauchery L."/>
            <person name="Guy J."/>
            <person name="Iotti M."/>
            <person name="Le Tacon F."/>
            <person name="Lindquist E.A."/>
            <person name="Lipzen A."/>
            <person name="Malagnac F."/>
            <person name="Mello A."/>
            <person name="Molinier V."/>
            <person name="Miyauchi S."/>
            <person name="Poulain J."/>
            <person name="Riccioni C."/>
            <person name="Rubini A."/>
            <person name="Sitrit Y."/>
            <person name="Splivallo R."/>
            <person name="Traeger S."/>
            <person name="Wang M."/>
            <person name="Zifcakova L."/>
            <person name="Wipf D."/>
            <person name="Zambonelli A."/>
            <person name="Paolocci F."/>
            <person name="Nowrousian M."/>
            <person name="Ottonello S."/>
            <person name="Baldrian P."/>
            <person name="Spatafora J.W."/>
            <person name="Henrissat B."/>
            <person name="Nagy L.G."/>
            <person name="Aury J.M."/>
            <person name="Wincker P."/>
            <person name="Grigoriev I.V."/>
            <person name="Bonfante P."/>
            <person name="Martin F.M."/>
        </authorList>
    </citation>
    <scope>NUCLEOTIDE SEQUENCE [LARGE SCALE GENOMIC DNA]</scope>
    <source>
        <strain evidence="6 7">120613-1</strain>
    </source>
</reference>